<feature type="binding site" evidence="7">
    <location>
        <position position="758"/>
    </location>
    <ligand>
        <name>Zn(2+)</name>
        <dbReference type="ChEBI" id="CHEBI:29105"/>
        <label>1</label>
        <note>catalytic</note>
    </ligand>
</feature>
<keyword evidence="7 11" id="KW-0862">Zinc</keyword>
<dbReference type="PANTHER" id="PTHR10514">
    <property type="entry name" value="ANGIOTENSIN-CONVERTING ENZYME"/>
    <property type="match status" value="1"/>
</dbReference>
<dbReference type="Gene3D" id="1.10.1370.30">
    <property type="match status" value="1"/>
</dbReference>
<gene>
    <name evidence="12" type="ORF">NEZAVI_LOCUS472</name>
</gene>
<evidence type="ECO:0000313" key="13">
    <source>
        <dbReference type="Proteomes" id="UP001152798"/>
    </source>
</evidence>
<accession>A0A9P0E2M0</accession>
<keyword evidence="11" id="KW-0121">Carboxypeptidase</keyword>
<dbReference type="PRINTS" id="PR00791">
    <property type="entry name" value="PEPDIPTASEA"/>
</dbReference>
<dbReference type="CDD" id="cd06461">
    <property type="entry name" value="M2_ACE"/>
    <property type="match status" value="1"/>
</dbReference>
<feature type="binding site" evidence="6">
    <location>
        <position position="574"/>
    </location>
    <ligand>
        <name>chloride</name>
        <dbReference type="ChEBI" id="CHEBI:17996"/>
        <label>1</label>
    </ligand>
</feature>
<feature type="disulfide bond" evidence="8 10">
    <location>
        <begin position="699"/>
        <end position="717"/>
    </location>
</feature>
<name>A0A9P0E2M0_NEZVI</name>
<evidence type="ECO:0000256" key="9">
    <source>
        <dbReference type="PIRSR" id="PIRSR601548-8"/>
    </source>
</evidence>
<proteinExistence type="inferred from homology"/>
<dbReference type="GO" id="GO:0006508">
    <property type="term" value="P:proteolysis"/>
    <property type="evidence" value="ECO:0007669"/>
    <property type="project" value="UniProtKB-KW"/>
</dbReference>
<evidence type="ECO:0000256" key="6">
    <source>
        <dbReference type="PIRSR" id="PIRSR601548-2"/>
    </source>
</evidence>
<keyword evidence="4 5" id="KW-0325">Glycoprotein</keyword>
<comment type="caution">
    <text evidence="10">Lacks conserved residue(s) required for the propagation of feature annotation.</text>
</comment>
<keyword evidence="11" id="KW-0482">Metalloprotease</keyword>
<sequence>MKQKVECHRPNCKHVCYLEILKLRQKQHSNKHAQNKHNHDNDRTDKIITEKEPGNINTKEVTTPSPTVAIPELILELIDLCNFLNNSKLLKFEKLNSFCRMKNVNLEDFLNHVHYKGNKNYGLEKNNTKIILEEEIDSTDPMSYEETFSEKTISSVIQTVVGCHTNEYEPEAITETKRVENTGILFNKETSKVKQQDVYRYQSTPLISFSKFRDNEISYTDLISTTKIGTELDTGCFVGSMFSFNKPFQTVNLRPSVTENIMTYDACYCDDENKDQTIQTSSIISKVDHAKEIKDKCCCDCDKKNKFGSKVDFKGKKKLTEFLQVLFHGPRPTFAYNTKCVNLEIEKMLQSNFPSTTPMAMHSAAMSFTVLKAVKPSEVMSVVRSYNANESVKHYVDYIDDKCASMYKSYKQAQWEYETNINHDTRQKSMASSLQFNHFLRAVTNELSIFKKTNLNDMKLRRQIKLLALPGMDTLSEIKSNEFQQILYAMEAIYSSAMVGKYNLQSQKIALNPDIINIMAHSVDPNEQKYYWLEWRKATGKHIRSLFEHYISLMQLAAKTNGFHDASEMWTRQYESDDFVDILSIYWEGVKPLYLQLHAYVRHKLHGLYGDVAGANDCGKIPAHLTGDIWSKNWKNLYSKVKPYKINDYMDQPLKKKMTPQRITRDVENLFVCMGFSKLPNKFWDNSIFTKGKHKLILCEPSAWDMGDGLDYRIKLCATPKMEDLFNIHNLVALIEYYKEYQGLPYAFRNAANPGFSEAIGETIVLSAQTKDHLNFFGIQSKQSEKADINKLLRIALEKVAFIPYSYILVLWRHKVFMGEINVTNYNSEWWKLRSEYQGICPPVKRTEDDFDVGCKQHIIANQPYIKYFLSTILQFQFYEALCKQSGFQGPLHKCNIIGSEKAGKTLRDAMSMGSSRHWKDVLEVLTGTRKIESRPLMRYFEPLMAWLQRENKEKKTQLGWDKIKFKYSD</sequence>
<evidence type="ECO:0000256" key="1">
    <source>
        <dbReference type="ARBA" id="ARBA00008139"/>
    </source>
</evidence>
<dbReference type="EC" id="3.4.-.-" evidence="11"/>
<evidence type="ECO:0000256" key="2">
    <source>
        <dbReference type="ARBA" id="ARBA00022729"/>
    </source>
</evidence>
<evidence type="ECO:0000256" key="3">
    <source>
        <dbReference type="ARBA" id="ARBA00023157"/>
    </source>
</evidence>
<dbReference type="PROSITE" id="PS52011">
    <property type="entry name" value="PEPTIDASE_M2"/>
    <property type="match status" value="1"/>
</dbReference>
<dbReference type="OrthoDB" id="10029630at2759"/>
<dbReference type="GO" id="GO:0008241">
    <property type="term" value="F:peptidyl-dipeptidase activity"/>
    <property type="evidence" value="ECO:0007669"/>
    <property type="project" value="InterPro"/>
</dbReference>
<dbReference type="GO" id="GO:0004180">
    <property type="term" value="F:carboxypeptidase activity"/>
    <property type="evidence" value="ECO:0007669"/>
    <property type="project" value="UniProtKB-KW"/>
</dbReference>
<feature type="glycosylation site" description="N-linked (GlcNAc...) asparagine; partial" evidence="5">
    <location>
        <position position="503"/>
    </location>
</feature>
<dbReference type="EMBL" id="OV725077">
    <property type="protein sequence ID" value="CAH1388983.1"/>
    <property type="molecule type" value="Genomic_DNA"/>
</dbReference>
<organism evidence="12 13">
    <name type="scientific">Nezara viridula</name>
    <name type="common">Southern green stink bug</name>
    <name type="synonym">Cimex viridulus</name>
    <dbReference type="NCBI Taxonomy" id="85310"/>
    <lineage>
        <taxon>Eukaryota</taxon>
        <taxon>Metazoa</taxon>
        <taxon>Ecdysozoa</taxon>
        <taxon>Arthropoda</taxon>
        <taxon>Hexapoda</taxon>
        <taxon>Insecta</taxon>
        <taxon>Pterygota</taxon>
        <taxon>Neoptera</taxon>
        <taxon>Paraneoptera</taxon>
        <taxon>Hemiptera</taxon>
        <taxon>Heteroptera</taxon>
        <taxon>Panheteroptera</taxon>
        <taxon>Pentatomomorpha</taxon>
        <taxon>Pentatomoidea</taxon>
        <taxon>Pentatomidae</taxon>
        <taxon>Pentatominae</taxon>
        <taxon>Nezara</taxon>
    </lineage>
</organism>
<keyword evidence="13" id="KW-1185">Reference proteome</keyword>
<keyword evidence="7 11" id="KW-0479">Metal-binding</keyword>
<evidence type="ECO:0000256" key="5">
    <source>
        <dbReference type="PIRSR" id="PIRSR601548-10"/>
    </source>
</evidence>
<comment type="cofactor">
    <cofactor evidence="11">
        <name>Zn(2+)</name>
        <dbReference type="ChEBI" id="CHEBI:29105"/>
    </cofactor>
    <text evidence="11">Binds 1 zinc ion per subunit.</text>
</comment>
<dbReference type="Proteomes" id="UP001152798">
    <property type="component" value="Chromosome 1"/>
</dbReference>
<dbReference type="Pfam" id="PF01401">
    <property type="entry name" value="Peptidase_M2"/>
    <property type="match status" value="1"/>
</dbReference>
<dbReference type="PANTHER" id="PTHR10514:SF27">
    <property type="entry name" value="ANGIOTENSIN-CONVERTING ENZYME"/>
    <property type="match status" value="1"/>
</dbReference>
<keyword evidence="2" id="KW-0732">Signal</keyword>
<evidence type="ECO:0000256" key="4">
    <source>
        <dbReference type="ARBA" id="ARBA00023180"/>
    </source>
</evidence>
<dbReference type="GO" id="GO:0008237">
    <property type="term" value="F:metallopeptidase activity"/>
    <property type="evidence" value="ECO:0007669"/>
    <property type="project" value="UniProtKB-KW"/>
</dbReference>
<evidence type="ECO:0000256" key="10">
    <source>
        <dbReference type="PROSITE-ProRule" id="PRU01355"/>
    </source>
</evidence>
<feature type="glycosylation site" description="N-linked (GlcNAc...) (complex) asparagine" evidence="5">
    <location>
        <position position="437"/>
    </location>
</feature>
<evidence type="ECO:0000313" key="12">
    <source>
        <dbReference type="EMBL" id="CAH1388983.1"/>
    </source>
</evidence>
<protein>
    <recommendedName>
        <fullName evidence="11">Angiotensin-converting enzyme</fullName>
        <ecNumber evidence="11">3.4.-.-</ecNumber>
    </recommendedName>
</protein>
<keyword evidence="11" id="KW-0645">Protease</keyword>
<comment type="similarity">
    <text evidence="1 10 11">Belongs to the peptidase M2 family.</text>
</comment>
<evidence type="ECO:0000256" key="7">
    <source>
        <dbReference type="PIRSR" id="PIRSR601548-3"/>
    </source>
</evidence>
<dbReference type="GO" id="GO:0016020">
    <property type="term" value="C:membrane"/>
    <property type="evidence" value="ECO:0007669"/>
    <property type="project" value="InterPro"/>
</dbReference>
<dbReference type="GO" id="GO:0046872">
    <property type="term" value="F:metal ion binding"/>
    <property type="evidence" value="ECO:0007669"/>
    <property type="project" value="UniProtKB-KW"/>
</dbReference>
<evidence type="ECO:0000256" key="11">
    <source>
        <dbReference type="RuleBase" id="RU361144"/>
    </source>
</evidence>
<feature type="disulfide bond" evidence="8">
    <location>
        <begin position="883"/>
        <end position="895"/>
    </location>
</feature>
<feature type="glycosylation site" description="N-linked (GlcNAc...) asparagine" evidence="5">
    <location>
        <position position="420"/>
    </location>
</feature>
<evidence type="ECO:0000256" key="8">
    <source>
        <dbReference type="PIRSR" id="PIRSR601548-4"/>
    </source>
</evidence>
<keyword evidence="11" id="KW-0378">Hydrolase</keyword>
<dbReference type="AlphaFoldDB" id="A0A9P0E2M0"/>
<keyword evidence="3 8" id="KW-1015">Disulfide bond</keyword>
<dbReference type="SUPFAM" id="SSF55486">
    <property type="entry name" value="Metalloproteases ('zincins'), catalytic domain"/>
    <property type="match status" value="1"/>
</dbReference>
<reference evidence="12" key="1">
    <citation type="submission" date="2022-01" db="EMBL/GenBank/DDBJ databases">
        <authorList>
            <person name="King R."/>
        </authorList>
    </citation>
    <scope>NUCLEOTIDE SEQUENCE</scope>
</reference>
<feature type="binding site" evidence="9">
    <location>
        <position position="758"/>
    </location>
    <ligand>
        <name>Zn(2+)</name>
        <dbReference type="ChEBI" id="CHEBI:29105"/>
        <label>2</label>
        <note>catalytic</note>
    </ligand>
</feature>
<dbReference type="InterPro" id="IPR001548">
    <property type="entry name" value="Peptidase_M2"/>
</dbReference>